<dbReference type="Gene3D" id="2.60.120.260">
    <property type="entry name" value="Galactose-binding domain-like"/>
    <property type="match status" value="1"/>
</dbReference>
<dbReference type="InterPro" id="IPR051913">
    <property type="entry name" value="GH2_Domain-Containing"/>
</dbReference>
<dbReference type="EC" id="3.2.1.23" evidence="9"/>
<evidence type="ECO:0000259" key="5">
    <source>
        <dbReference type="Pfam" id="PF02836"/>
    </source>
</evidence>
<dbReference type="GO" id="GO:0004565">
    <property type="term" value="F:beta-galactosidase activity"/>
    <property type="evidence" value="ECO:0007669"/>
    <property type="project" value="UniProtKB-EC"/>
</dbReference>
<evidence type="ECO:0000313" key="9">
    <source>
        <dbReference type="EMBL" id="TWT37283.1"/>
    </source>
</evidence>
<evidence type="ECO:0000259" key="7">
    <source>
        <dbReference type="Pfam" id="PF18565"/>
    </source>
</evidence>
<dbReference type="InterPro" id="IPR036156">
    <property type="entry name" value="Beta-gal/glucu_dom_sf"/>
</dbReference>
<reference evidence="9 10" key="1">
    <citation type="submission" date="2019-02" db="EMBL/GenBank/DDBJ databases">
        <title>Deep-cultivation of Planctomycetes and their phenomic and genomic characterization uncovers novel biology.</title>
        <authorList>
            <person name="Wiegand S."/>
            <person name="Jogler M."/>
            <person name="Boedeker C."/>
            <person name="Pinto D."/>
            <person name="Vollmers J."/>
            <person name="Rivas-Marin E."/>
            <person name="Kohn T."/>
            <person name="Peeters S.H."/>
            <person name="Heuer A."/>
            <person name="Rast P."/>
            <person name="Oberbeckmann S."/>
            <person name="Bunk B."/>
            <person name="Jeske O."/>
            <person name="Meyerdierks A."/>
            <person name="Storesund J.E."/>
            <person name="Kallscheuer N."/>
            <person name="Luecker S."/>
            <person name="Lage O.M."/>
            <person name="Pohl T."/>
            <person name="Merkel B.J."/>
            <person name="Hornburger P."/>
            <person name="Mueller R.-W."/>
            <person name="Bruemmer F."/>
            <person name="Labrenz M."/>
            <person name="Spormann A.M."/>
            <person name="Op Den Camp H."/>
            <person name="Overmann J."/>
            <person name="Amann R."/>
            <person name="Jetten M.S.M."/>
            <person name="Mascher T."/>
            <person name="Medema M.H."/>
            <person name="Devos D.P."/>
            <person name="Kaster A.-K."/>
            <person name="Ovreas L."/>
            <person name="Rohde M."/>
            <person name="Galperin M.Y."/>
            <person name="Jogler C."/>
        </authorList>
    </citation>
    <scope>NUCLEOTIDE SEQUENCE [LARGE SCALE GENOMIC DNA]</scope>
    <source>
        <strain evidence="9 10">KOR34</strain>
    </source>
</reference>
<dbReference type="InterPro" id="IPR006103">
    <property type="entry name" value="Glyco_hydro_2_cat"/>
</dbReference>
<dbReference type="GO" id="GO:0005975">
    <property type="term" value="P:carbohydrate metabolic process"/>
    <property type="evidence" value="ECO:0007669"/>
    <property type="project" value="InterPro"/>
</dbReference>
<dbReference type="InterPro" id="IPR006101">
    <property type="entry name" value="Glyco_hydro_2"/>
</dbReference>
<evidence type="ECO:0000259" key="8">
    <source>
        <dbReference type="Pfam" id="PF22666"/>
    </source>
</evidence>
<dbReference type="EMBL" id="SIHJ01000001">
    <property type="protein sequence ID" value="TWT37283.1"/>
    <property type="molecule type" value="Genomic_DNA"/>
</dbReference>
<evidence type="ECO:0000256" key="3">
    <source>
        <dbReference type="ARBA" id="ARBA00023295"/>
    </source>
</evidence>
<dbReference type="InterPro" id="IPR013783">
    <property type="entry name" value="Ig-like_fold"/>
</dbReference>
<dbReference type="SUPFAM" id="SSF51445">
    <property type="entry name" value="(Trans)glycosidases"/>
    <property type="match status" value="1"/>
</dbReference>
<dbReference type="Pfam" id="PF00703">
    <property type="entry name" value="Glyco_hydro_2"/>
    <property type="match status" value="1"/>
</dbReference>
<dbReference type="InterPro" id="IPR040605">
    <property type="entry name" value="Glyco_hydro2_dom5"/>
</dbReference>
<dbReference type="Pfam" id="PF02836">
    <property type="entry name" value="Glyco_hydro_2_C"/>
    <property type="match status" value="1"/>
</dbReference>
<dbReference type="Pfam" id="PF18565">
    <property type="entry name" value="Glyco_hydro2_C5"/>
    <property type="match status" value="1"/>
</dbReference>
<comment type="caution">
    <text evidence="9">The sequence shown here is derived from an EMBL/GenBank/DDBJ whole genome shotgun (WGS) entry which is preliminary data.</text>
</comment>
<dbReference type="Pfam" id="PF16355">
    <property type="entry name" value="DUF4982"/>
    <property type="match status" value="1"/>
</dbReference>
<name>A0A5C5VH11_9BACT</name>
<dbReference type="Gene3D" id="2.60.40.10">
    <property type="entry name" value="Immunoglobulins"/>
    <property type="match status" value="3"/>
</dbReference>
<feature type="domain" description="Beta-mannosidase-like galactose-binding" evidence="8">
    <location>
        <begin position="69"/>
        <end position="156"/>
    </location>
</feature>
<dbReference type="InterPro" id="IPR006102">
    <property type="entry name" value="Ig-like_GH2"/>
</dbReference>
<dbReference type="InterPro" id="IPR017853">
    <property type="entry name" value="GH"/>
</dbReference>
<dbReference type="SUPFAM" id="SSF49785">
    <property type="entry name" value="Galactose-binding domain-like"/>
    <property type="match status" value="1"/>
</dbReference>
<dbReference type="PANTHER" id="PTHR42732:SF1">
    <property type="entry name" value="BETA-MANNOSIDASE"/>
    <property type="match status" value="1"/>
</dbReference>
<dbReference type="AlphaFoldDB" id="A0A5C5VH11"/>
<comment type="similarity">
    <text evidence="1">Belongs to the glycosyl hydrolase 2 family.</text>
</comment>
<keyword evidence="2 9" id="KW-0378">Hydrolase</keyword>
<keyword evidence="3 9" id="KW-0326">Glycosidase</keyword>
<evidence type="ECO:0000313" key="10">
    <source>
        <dbReference type="Proteomes" id="UP000316714"/>
    </source>
</evidence>
<evidence type="ECO:0000259" key="6">
    <source>
        <dbReference type="Pfam" id="PF16355"/>
    </source>
</evidence>
<dbReference type="Gene3D" id="3.20.20.80">
    <property type="entry name" value="Glycosidases"/>
    <property type="match status" value="1"/>
</dbReference>
<feature type="domain" description="DUF4982" evidence="6">
    <location>
        <begin position="630"/>
        <end position="701"/>
    </location>
</feature>
<dbReference type="Pfam" id="PF22666">
    <property type="entry name" value="Glyco_hydro_2_N2"/>
    <property type="match status" value="1"/>
</dbReference>
<accession>A0A5C5VH11</accession>
<feature type="domain" description="Glycoside hydrolase family 2 immunoglobulin-like beta-sandwich" evidence="4">
    <location>
        <begin position="187"/>
        <end position="293"/>
    </location>
</feature>
<dbReference type="InterPro" id="IPR054593">
    <property type="entry name" value="Beta-mannosidase-like_N2"/>
</dbReference>
<evidence type="ECO:0000256" key="1">
    <source>
        <dbReference type="ARBA" id="ARBA00007401"/>
    </source>
</evidence>
<keyword evidence="10" id="KW-1185">Reference proteome</keyword>
<organism evidence="9 10">
    <name type="scientific">Posidoniimonas corsicana</name>
    <dbReference type="NCBI Taxonomy" id="1938618"/>
    <lineage>
        <taxon>Bacteria</taxon>
        <taxon>Pseudomonadati</taxon>
        <taxon>Planctomycetota</taxon>
        <taxon>Planctomycetia</taxon>
        <taxon>Pirellulales</taxon>
        <taxon>Lacipirellulaceae</taxon>
        <taxon>Posidoniimonas</taxon>
    </lineage>
</organism>
<evidence type="ECO:0000259" key="4">
    <source>
        <dbReference type="Pfam" id="PF00703"/>
    </source>
</evidence>
<evidence type="ECO:0000256" key="2">
    <source>
        <dbReference type="ARBA" id="ARBA00022801"/>
    </source>
</evidence>
<proteinExistence type="inferred from homology"/>
<dbReference type="PANTHER" id="PTHR42732">
    <property type="entry name" value="BETA-GALACTOSIDASE"/>
    <property type="match status" value="1"/>
</dbReference>
<dbReference type="PRINTS" id="PR00132">
    <property type="entry name" value="GLHYDRLASE2"/>
</dbReference>
<dbReference type="SUPFAM" id="SSF49303">
    <property type="entry name" value="beta-Galactosidase/glucuronidase domain"/>
    <property type="match status" value="1"/>
</dbReference>
<sequence>MRNALAPAVGVLLIGVLCAPAQSEQRVEVLTDGWKFAAGPQTDGASPDTSDANWRPVRIPHDWAISGAPDAELDGATGKLQWRGEGWYRKRVNIAADDSTRRVYLLFDGVMSEPTVYVNGKKAGGWDYGYNSFWVDATQHIKFGEENLIAVHADTTKHRSRWYPGAGLYRKVSLHVREAIHAEHWGTHVTCKVSDSGEATVSVRSEIRNHLTTPQDIKAELVLMGPDGAGAIAGPVEKSKTIPAQGAVVVEHQFKPEDFEAWGPRNPKLYSIRLRVMQGDNELDQTSTSFGIRKIEFTPKYGFYLNGKRLELKGVNLHHDHGPLGAAFYPRAMQRQLEIMKDMGVNAIRTSHNAPAPELLDMCDRMGLLVIDELFDKWDDTADLHDQEEFEPFMRRNVANFVRRDRNHPCIITWSIGNEISAILGAKDEGAKAKVDYVVSQFKRHDDSRPLTMACHMPQVLDTQTLDSLDIQSWNYGHKYKPSFERYPDKPHIYTESASTLSTRGYYHLPLPENKTDYVDADRQVDSYDHNAARWSDVPDVEFARMDADRHVAGEFVWTGFDYLGEPTPFDDKWAKERGEGAESARSSYFGIVDLCGIPKDRYYLYRSYWAPGKTTIHILPHWNWSGRDGEPTPVYVYTNGDEAELMLNGKSLGRRKKTEGKPDPAASAAELMPYYRLQWNDVAYEPGELTAVAYRDGKEIGSATVRTAGEPEKLRLTPDRNRLAADGLDLCYVLVELIDPSGVLCPHADSEVKFTVSGPAEIVGLGNGDPTSMEPFVGDSRRLFHGKAMVILRTQPGAAGDVKLTATSEGVAPVSVTVKAGE</sequence>
<gene>
    <name evidence="9" type="primary">lacZ_2</name>
    <name evidence="9" type="ORF">KOR34_22310</name>
</gene>
<dbReference type="Proteomes" id="UP000316714">
    <property type="component" value="Unassembled WGS sequence"/>
</dbReference>
<dbReference type="InterPro" id="IPR008979">
    <property type="entry name" value="Galactose-bd-like_sf"/>
</dbReference>
<dbReference type="InterPro" id="IPR032311">
    <property type="entry name" value="DUF4982"/>
</dbReference>
<feature type="domain" description="Glycoside hydrolase family 2 catalytic" evidence="5">
    <location>
        <begin position="303"/>
        <end position="501"/>
    </location>
</feature>
<protein>
    <submittedName>
        <fullName evidence="9">Beta-galactosidase</fullName>
        <ecNumber evidence="9">3.2.1.23</ecNumber>
    </submittedName>
</protein>
<feature type="domain" description="Glycoside hydrolase family 2" evidence="7">
    <location>
        <begin position="715"/>
        <end position="818"/>
    </location>
</feature>
<dbReference type="RefSeq" id="WP_197531322.1">
    <property type="nucleotide sequence ID" value="NZ_SIHJ01000001.1"/>
</dbReference>